<evidence type="ECO:0000256" key="2">
    <source>
        <dbReference type="ARBA" id="ARBA00023015"/>
    </source>
</evidence>
<dbReference type="Gene3D" id="3.40.190.290">
    <property type="match status" value="1"/>
</dbReference>
<dbReference type="GO" id="GO:0043565">
    <property type="term" value="F:sequence-specific DNA binding"/>
    <property type="evidence" value="ECO:0007669"/>
    <property type="project" value="TreeGrafter"/>
</dbReference>
<evidence type="ECO:0000256" key="1">
    <source>
        <dbReference type="ARBA" id="ARBA00009437"/>
    </source>
</evidence>
<proteinExistence type="inferred from homology"/>
<dbReference type="InterPro" id="IPR000847">
    <property type="entry name" value="LysR_HTH_N"/>
</dbReference>
<dbReference type="PROSITE" id="PS50931">
    <property type="entry name" value="HTH_LYSR"/>
    <property type="match status" value="1"/>
</dbReference>
<reference evidence="6 7" key="1">
    <citation type="submission" date="2020-04" db="EMBL/GenBank/DDBJ databases">
        <title>Ferrimonas sp. S7 isolated from sea water.</title>
        <authorList>
            <person name="Bae S.S."/>
            <person name="Baek K."/>
        </authorList>
    </citation>
    <scope>NUCLEOTIDE SEQUENCE [LARGE SCALE GENOMIC DNA]</scope>
    <source>
        <strain evidence="6 7">S7</strain>
    </source>
</reference>
<gene>
    <name evidence="6" type="ORF">HER31_12140</name>
</gene>
<organism evidence="6 7">
    <name type="scientific">Ferrimonas lipolytica</name>
    <dbReference type="NCBI Taxonomy" id="2724191"/>
    <lineage>
        <taxon>Bacteria</taxon>
        <taxon>Pseudomonadati</taxon>
        <taxon>Pseudomonadota</taxon>
        <taxon>Gammaproteobacteria</taxon>
        <taxon>Alteromonadales</taxon>
        <taxon>Ferrimonadaceae</taxon>
        <taxon>Ferrimonas</taxon>
    </lineage>
</organism>
<name>A0A6H1UH85_9GAMM</name>
<dbReference type="AlphaFoldDB" id="A0A6H1UH85"/>
<feature type="domain" description="HTH lysR-type" evidence="5">
    <location>
        <begin position="1"/>
        <end position="58"/>
    </location>
</feature>
<dbReference type="GO" id="GO:0010628">
    <property type="term" value="P:positive regulation of gene expression"/>
    <property type="evidence" value="ECO:0007669"/>
    <property type="project" value="TreeGrafter"/>
</dbReference>
<protein>
    <submittedName>
        <fullName evidence="6">LysR family transcriptional regulator</fullName>
    </submittedName>
</protein>
<comment type="similarity">
    <text evidence="1">Belongs to the LysR transcriptional regulatory family.</text>
</comment>
<keyword evidence="4" id="KW-0804">Transcription</keyword>
<dbReference type="PANTHER" id="PTHR30427">
    <property type="entry name" value="TRANSCRIPTIONAL ACTIVATOR PROTEIN LYSR"/>
    <property type="match status" value="1"/>
</dbReference>
<dbReference type="InterPro" id="IPR036390">
    <property type="entry name" value="WH_DNA-bd_sf"/>
</dbReference>
<keyword evidence="2" id="KW-0805">Transcription regulation</keyword>
<accession>A0A6H1UH85</accession>
<dbReference type="Pfam" id="PF03466">
    <property type="entry name" value="LysR_substrate"/>
    <property type="match status" value="1"/>
</dbReference>
<evidence type="ECO:0000259" key="5">
    <source>
        <dbReference type="PROSITE" id="PS50931"/>
    </source>
</evidence>
<keyword evidence="3" id="KW-0238">DNA-binding</keyword>
<dbReference type="InterPro" id="IPR005119">
    <property type="entry name" value="LysR_subst-bd"/>
</dbReference>
<dbReference type="EMBL" id="CP051180">
    <property type="protein sequence ID" value="QIZ77576.1"/>
    <property type="molecule type" value="Genomic_DNA"/>
</dbReference>
<dbReference type="SUPFAM" id="SSF53850">
    <property type="entry name" value="Periplasmic binding protein-like II"/>
    <property type="match status" value="1"/>
</dbReference>
<dbReference type="KEGG" id="fes:HER31_12140"/>
<dbReference type="Gene3D" id="1.10.10.10">
    <property type="entry name" value="Winged helix-like DNA-binding domain superfamily/Winged helix DNA-binding domain"/>
    <property type="match status" value="1"/>
</dbReference>
<keyword evidence="7" id="KW-1185">Reference proteome</keyword>
<evidence type="ECO:0000256" key="4">
    <source>
        <dbReference type="ARBA" id="ARBA00023163"/>
    </source>
</evidence>
<evidence type="ECO:0000313" key="7">
    <source>
        <dbReference type="Proteomes" id="UP000501602"/>
    </source>
</evidence>
<dbReference type="Proteomes" id="UP000501602">
    <property type="component" value="Chromosome"/>
</dbReference>
<dbReference type="SUPFAM" id="SSF46785">
    <property type="entry name" value="Winged helix' DNA-binding domain"/>
    <property type="match status" value="1"/>
</dbReference>
<evidence type="ECO:0000313" key="6">
    <source>
        <dbReference type="EMBL" id="QIZ77576.1"/>
    </source>
</evidence>
<evidence type="ECO:0000256" key="3">
    <source>
        <dbReference type="ARBA" id="ARBA00023125"/>
    </source>
</evidence>
<dbReference type="InterPro" id="IPR036388">
    <property type="entry name" value="WH-like_DNA-bd_sf"/>
</dbReference>
<dbReference type="GO" id="GO:0003700">
    <property type="term" value="F:DNA-binding transcription factor activity"/>
    <property type="evidence" value="ECO:0007669"/>
    <property type="project" value="InterPro"/>
</dbReference>
<dbReference type="RefSeq" id="WP_168660835.1">
    <property type="nucleotide sequence ID" value="NZ_CP051180.1"/>
</dbReference>
<sequence>MNLKSLRIFAAVMAEGSLKLAAQRHSLSESAASRQLKNLEKQLGLTLFERQVRQLTPTNQAYQLHEELNRVLTTLDGLPEFAKGLQIEQRQLINLVAVPRVIRPLVAPVMAAMMKRNDLQINLDVQSMRHAKRWVANRQYDLAIGRSSVEHNDLLLIPFCRCRAMVVLPIEHPLAQQQQPLTLSQLLSLPFIAPSLNNTLLGRDIEQLCQQEQITLTPLLETASTQAACALVEQGMGFTITDEFGAISSYTPRLKSLPLESDFRFEFAFYLHKSSKHNIALQQVIAELRQQANNIIIDELTQVEDSVHK</sequence>
<dbReference type="PANTHER" id="PTHR30427:SF1">
    <property type="entry name" value="TRANSCRIPTIONAL ACTIVATOR PROTEIN LYSR"/>
    <property type="match status" value="1"/>
</dbReference>
<dbReference type="Pfam" id="PF00126">
    <property type="entry name" value="HTH_1"/>
    <property type="match status" value="1"/>
</dbReference>